<dbReference type="AlphaFoldDB" id="A0A1F7XW41"/>
<feature type="domain" description="Capsule synthesis protein CapA" evidence="2">
    <location>
        <begin position="57"/>
        <end position="303"/>
    </location>
</feature>
<dbReference type="PANTHER" id="PTHR33393">
    <property type="entry name" value="POLYGLUTAMINE SYNTHESIS ACCESSORY PROTEIN RV0574C-RELATED"/>
    <property type="match status" value="1"/>
</dbReference>
<evidence type="ECO:0000313" key="4">
    <source>
        <dbReference type="Proteomes" id="UP000176741"/>
    </source>
</evidence>
<dbReference type="InterPro" id="IPR019079">
    <property type="entry name" value="Capsule_synth_CapA"/>
</dbReference>
<dbReference type="SMART" id="SM00854">
    <property type="entry name" value="PGA_cap"/>
    <property type="match status" value="1"/>
</dbReference>
<evidence type="ECO:0000256" key="1">
    <source>
        <dbReference type="ARBA" id="ARBA00005662"/>
    </source>
</evidence>
<dbReference type="InterPro" id="IPR029052">
    <property type="entry name" value="Metallo-depent_PP-like"/>
</dbReference>
<dbReference type="Gene3D" id="3.60.21.10">
    <property type="match status" value="1"/>
</dbReference>
<reference evidence="3 4" key="1">
    <citation type="journal article" date="2016" name="Nat. Commun.">
        <title>Thousands of microbial genomes shed light on interconnected biogeochemical processes in an aquifer system.</title>
        <authorList>
            <person name="Anantharaman K."/>
            <person name="Brown C.T."/>
            <person name="Hug L.A."/>
            <person name="Sharon I."/>
            <person name="Castelle C.J."/>
            <person name="Probst A.J."/>
            <person name="Thomas B.C."/>
            <person name="Singh A."/>
            <person name="Wilkins M.J."/>
            <person name="Karaoz U."/>
            <person name="Brodie E.L."/>
            <person name="Williams K.H."/>
            <person name="Hubbard S.S."/>
            <person name="Banfield J.F."/>
        </authorList>
    </citation>
    <scope>NUCLEOTIDE SEQUENCE [LARGE SCALE GENOMIC DNA]</scope>
</reference>
<comment type="caution">
    <text evidence="3">The sequence shown here is derived from an EMBL/GenBank/DDBJ whole genome shotgun (WGS) entry which is preliminary data.</text>
</comment>
<comment type="similarity">
    <text evidence="1">Belongs to the CapA family.</text>
</comment>
<name>A0A1F7XW41_9BACT</name>
<proteinExistence type="inferred from homology"/>
<gene>
    <name evidence="3" type="ORF">A2771_03970</name>
</gene>
<sequence>MQSTKTQFLVLLVFTVFFFVLSPQFFLPTEKIVEDSSTDNISSPTPTETEVEDSSVEIILTGDVMLGRSVMKKALELNDYSYPFVKVAPELSKADLVFINLENPIVKNCPIHEGGFKFCSPPESIEALLYAGVDVVSLANNHSGNYGEKGIEETVNYLENKGILVTGVGSLVIKEIGEMKFGFLGFDKAQQTNPILTPIETDLIKDSDSKVDILVVAMHWGVEYQNKALPGVRSLANQLVKTGADIVVGHHPHWVQDIECFEISQGVKESTPPVWTSFAPQVNGCPKGSKIVYYSLGNFVFDQMWSEETKKGLAVRLTFGGKDIINQELLPIYISSVGQPEFVK</sequence>
<dbReference type="Pfam" id="PF09587">
    <property type="entry name" value="PGA_cap"/>
    <property type="match status" value="1"/>
</dbReference>
<dbReference type="PANTHER" id="PTHR33393:SF11">
    <property type="entry name" value="POLYGLUTAMINE SYNTHESIS ACCESSORY PROTEIN RV0574C-RELATED"/>
    <property type="match status" value="1"/>
</dbReference>
<evidence type="ECO:0000313" key="3">
    <source>
        <dbReference type="EMBL" id="OGM19254.1"/>
    </source>
</evidence>
<protein>
    <recommendedName>
        <fullName evidence="2">Capsule synthesis protein CapA domain-containing protein</fullName>
    </recommendedName>
</protein>
<dbReference type="CDD" id="cd07381">
    <property type="entry name" value="MPP_CapA"/>
    <property type="match status" value="1"/>
</dbReference>
<accession>A0A1F7XW41</accession>
<dbReference type="EMBL" id="MGGD01000076">
    <property type="protein sequence ID" value="OGM19254.1"/>
    <property type="molecule type" value="Genomic_DNA"/>
</dbReference>
<dbReference type="SUPFAM" id="SSF56300">
    <property type="entry name" value="Metallo-dependent phosphatases"/>
    <property type="match status" value="1"/>
</dbReference>
<evidence type="ECO:0000259" key="2">
    <source>
        <dbReference type="SMART" id="SM00854"/>
    </source>
</evidence>
<dbReference type="Proteomes" id="UP000176741">
    <property type="component" value="Unassembled WGS sequence"/>
</dbReference>
<dbReference type="InterPro" id="IPR052169">
    <property type="entry name" value="CW_Biosynth-Accessory"/>
</dbReference>
<organism evidence="3 4">
    <name type="scientific">Candidatus Woesebacteria bacterium RIFCSPHIGHO2_01_FULL_38_26b</name>
    <dbReference type="NCBI Taxonomy" id="1802491"/>
    <lineage>
        <taxon>Bacteria</taxon>
        <taxon>Candidatus Woeseibacteriota</taxon>
    </lineage>
</organism>